<accession>A0A1J5QJJ2</accession>
<evidence type="ECO:0000256" key="1">
    <source>
        <dbReference type="ARBA" id="ARBA00022857"/>
    </source>
</evidence>
<feature type="domain" description="Enoyl reductase (ER)" evidence="2">
    <location>
        <begin position="10"/>
        <end position="298"/>
    </location>
</feature>
<dbReference type="InterPro" id="IPR036291">
    <property type="entry name" value="NAD(P)-bd_dom_sf"/>
</dbReference>
<dbReference type="InterPro" id="IPR020843">
    <property type="entry name" value="ER"/>
</dbReference>
<dbReference type="InterPro" id="IPR051603">
    <property type="entry name" value="Zinc-ADH_QOR/CCCR"/>
</dbReference>
<dbReference type="PANTHER" id="PTHR44154:SF1">
    <property type="entry name" value="QUINONE OXIDOREDUCTASE"/>
    <property type="match status" value="1"/>
</dbReference>
<organism evidence="3">
    <name type="scientific">mine drainage metagenome</name>
    <dbReference type="NCBI Taxonomy" id="410659"/>
    <lineage>
        <taxon>unclassified sequences</taxon>
        <taxon>metagenomes</taxon>
        <taxon>ecological metagenomes</taxon>
    </lineage>
</organism>
<dbReference type="SUPFAM" id="SSF51735">
    <property type="entry name" value="NAD(P)-binding Rossmann-fold domains"/>
    <property type="match status" value="1"/>
</dbReference>
<dbReference type="SUPFAM" id="SSF50129">
    <property type="entry name" value="GroES-like"/>
    <property type="match status" value="1"/>
</dbReference>
<name>A0A1J5QJJ2_9ZZZZ</name>
<dbReference type="CDD" id="cd05289">
    <property type="entry name" value="MDR_like_2"/>
    <property type="match status" value="1"/>
</dbReference>
<dbReference type="SMART" id="SM00829">
    <property type="entry name" value="PKS_ER"/>
    <property type="match status" value="1"/>
</dbReference>
<gene>
    <name evidence="3" type="primary">qorA_15</name>
    <name evidence="3" type="ORF">GALL_381030</name>
</gene>
<keyword evidence="1" id="KW-0521">NADP</keyword>
<evidence type="ECO:0000313" key="3">
    <source>
        <dbReference type="EMBL" id="OIQ80148.1"/>
    </source>
</evidence>
<reference evidence="3" key="1">
    <citation type="submission" date="2016-10" db="EMBL/GenBank/DDBJ databases">
        <title>Sequence of Gallionella enrichment culture.</title>
        <authorList>
            <person name="Poehlein A."/>
            <person name="Muehling M."/>
            <person name="Daniel R."/>
        </authorList>
    </citation>
    <scope>NUCLEOTIDE SEQUENCE</scope>
</reference>
<dbReference type="InterPro" id="IPR011032">
    <property type="entry name" value="GroES-like_sf"/>
</dbReference>
<dbReference type="InterPro" id="IPR013154">
    <property type="entry name" value="ADH-like_N"/>
</dbReference>
<protein>
    <submittedName>
        <fullName evidence="3">Quinone oxidoreductase 1</fullName>
        <ecNumber evidence="3">1.6.5.5</ecNumber>
    </submittedName>
</protein>
<dbReference type="Pfam" id="PF13602">
    <property type="entry name" value="ADH_zinc_N_2"/>
    <property type="match status" value="1"/>
</dbReference>
<comment type="caution">
    <text evidence="3">The sequence shown here is derived from an EMBL/GenBank/DDBJ whole genome shotgun (WGS) entry which is preliminary data.</text>
</comment>
<dbReference type="GO" id="GO:0003960">
    <property type="term" value="F:quinone reductase (NADPH) activity"/>
    <property type="evidence" value="ECO:0007669"/>
    <property type="project" value="UniProtKB-EC"/>
</dbReference>
<dbReference type="Pfam" id="PF08240">
    <property type="entry name" value="ADH_N"/>
    <property type="match status" value="1"/>
</dbReference>
<proteinExistence type="predicted"/>
<dbReference type="Gene3D" id="3.90.180.10">
    <property type="entry name" value="Medium-chain alcohol dehydrogenases, catalytic domain"/>
    <property type="match status" value="1"/>
</dbReference>
<dbReference type="EC" id="1.6.5.5" evidence="3"/>
<dbReference type="AlphaFoldDB" id="A0A1J5QJJ2"/>
<dbReference type="PANTHER" id="PTHR44154">
    <property type="entry name" value="QUINONE OXIDOREDUCTASE"/>
    <property type="match status" value="1"/>
</dbReference>
<keyword evidence="3" id="KW-0560">Oxidoreductase</keyword>
<dbReference type="EMBL" id="MLJW01001102">
    <property type="protein sequence ID" value="OIQ80148.1"/>
    <property type="molecule type" value="Genomic_DNA"/>
</dbReference>
<evidence type="ECO:0000259" key="2">
    <source>
        <dbReference type="SMART" id="SM00829"/>
    </source>
</evidence>
<sequence length="300" mass="29491">MRAVRFHQYGDPQVLALEDAPEPHAGPGQVRIAVRAASVNPIDWKIRAGYLAEMMPTTFPATPGSDAAGVVDEVGEGASGVEVGDVVFGLAVSGSASELAVLGAWAPVPAPWSLEQAAAAGLVSATAIAALDALGDLAGRTVLLEGAAGGVGSAAVEVAIARGATVIGTASETHHEFLRSLGATPVTYGEGLAARVAAAAPDGVDAALDLAGSGSLADLVAIVGDPAKVATIADFSASALGVTVVQGDANASANLALAAELGAAGAYTPRVDATYPVEQAAEAHARVQAGHSQGKVVLTL</sequence>
<dbReference type="Gene3D" id="3.40.50.720">
    <property type="entry name" value="NAD(P)-binding Rossmann-like Domain"/>
    <property type="match status" value="1"/>
</dbReference>